<evidence type="ECO:0000256" key="1">
    <source>
        <dbReference type="ARBA" id="ARBA00011900"/>
    </source>
</evidence>
<dbReference type="EMBL" id="VSSQ01098520">
    <property type="protein sequence ID" value="MPN41457.1"/>
    <property type="molecule type" value="Genomic_DNA"/>
</dbReference>
<evidence type="ECO:0000313" key="8">
    <source>
        <dbReference type="EMBL" id="MPN41457.1"/>
    </source>
</evidence>
<dbReference type="GO" id="GO:0009307">
    <property type="term" value="P:DNA restriction-modification system"/>
    <property type="evidence" value="ECO:0007669"/>
    <property type="project" value="UniProtKB-KW"/>
</dbReference>
<dbReference type="InterPro" id="IPR003356">
    <property type="entry name" value="DNA_methylase_A-5"/>
</dbReference>
<sequence length="116" mass="13466">MVLKKSKPQNSTLFIDPSNEFVKVTNNNKLTQDNMDRIIDAFRTREDIKHYSRLVPNSEIEKQDYNLSVSTYVEQKDTREVIDIAKLNAEIEEIVAREQVLRDEIDKIIAEIEAGV</sequence>
<reference evidence="8" key="1">
    <citation type="submission" date="2019-08" db="EMBL/GenBank/DDBJ databases">
        <authorList>
            <person name="Kucharzyk K."/>
            <person name="Murdoch R.W."/>
            <person name="Higgins S."/>
            <person name="Loffler F."/>
        </authorList>
    </citation>
    <scope>NUCLEOTIDE SEQUENCE</scope>
</reference>
<accession>A0A645HR65</accession>
<feature type="domain" description="DNA methylase adenine-specific" evidence="7">
    <location>
        <begin position="1"/>
        <end position="80"/>
    </location>
</feature>
<keyword evidence="3" id="KW-0808">Transferase</keyword>
<dbReference type="PANTHER" id="PTHR42933:SF1">
    <property type="entry name" value="SITE-SPECIFIC DNA-METHYLTRANSFERASE (ADENINE-SPECIFIC)"/>
    <property type="match status" value="1"/>
</dbReference>
<keyword evidence="2" id="KW-0489">Methyltransferase</keyword>
<proteinExistence type="predicted"/>
<dbReference type="EC" id="2.1.1.72" evidence="1"/>
<protein>
    <recommendedName>
        <fullName evidence="1">site-specific DNA-methyltransferase (adenine-specific)</fullName>
        <ecNumber evidence="1">2.1.1.72</ecNumber>
    </recommendedName>
</protein>
<evidence type="ECO:0000256" key="4">
    <source>
        <dbReference type="ARBA" id="ARBA00022691"/>
    </source>
</evidence>
<dbReference type="Gene3D" id="3.40.50.150">
    <property type="entry name" value="Vaccinia Virus protein VP39"/>
    <property type="match status" value="1"/>
</dbReference>
<keyword evidence="5" id="KW-0680">Restriction system</keyword>
<keyword evidence="4" id="KW-0949">S-adenosyl-L-methionine</keyword>
<dbReference type="GO" id="GO:0032259">
    <property type="term" value="P:methylation"/>
    <property type="evidence" value="ECO:0007669"/>
    <property type="project" value="UniProtKB-KW"/>
</dbReference>
<evidence type="ECO:0000256" key="2">
    <source>
        <dbReference type="ARBA" id="ARBA00022603"/>
    </source>
</evidence>
<organism evidence="8">
    <name type="scientific">bioreactor metagenome</name>
    <dbReference type="NCBI Taxonomy" id="1076179"/>
    <lineage>
        <taxon>unclassified sequences</taxon>
        <taxon>metagenomes</taxon>
        <taxon>ecological metagenomes</taxon>
    </lineage>
</organism>
<dbReference type="PANTHER" id="PTHR42933">
    <property type="entry name" value="SLR6095 PROTEIN"/>
    <property type="match status" value="1"/>
</dbReference>
<gene>
    <name evidence="8" type="ORF">SDC9_189003</name>
</gene>
<dbReference type="GO" id="GO:0008170">
    <property type="term" value="F:N-methyltransferase activity"/>
    <property type="evidence" value="ECO:0007669"/>
    <property type="project" value="InterPro"/>
</dbReference>
<evidence type="ECO:0000259" key="7">
    <source>
        <dbReference type="Pfam" id="PF02384"/>
    </source>
</evidence>
<dbReference type="GO" id="GO:0003677">
    <property type="term" value="F:DNA binding"/>
    <property type="evidence" value="ECO:0007669"/>
    <property type="project" value="InterPro"/>
</dbReference>
<dbReference type="SUPFAM" id="SSF53335">
    <property type="entry name" value="S-adenosyl-L-methionine-dependent methyltransferases"/>
    <property type="match status" value="1"/>
</dbReference>
<dbReference type="InterPro" id="IPR029063">
    <property type="entry name" value="SAM-dependent_MTases_sf"/>
</dbReference>
<evidence type="ECO:0000256" key="6">
    <source>
        <dbReference type="ARBA" id="ARBA00047942"/>
    </source>
</evidence>
<dbReference type="Pfam" id="PF02384">
    <property type="entry name" value="N6_Mtase"/>
    <property type="match status" value="1"/>
</dbReference>
<dbReference type="InterPro" id="IPR051537">
    <property type="entry name" value="DNA_Adenine_Mtase"/>
</dbReference>
<dbReference type="AlphaFoldDB" id="A0A645HR65"/>
<name>A0A645HR65_9ZZZZ</name>
<comment type="catalytic activity">
    <reaction evidence="6">
        <text>a 2'-deoxyadenosine in DNA + S-adenosyl-L-methionine = an N(6)-methyl-2'-deoxyadenosine in DNA + S-adenosyl-L-homocysteine + H(+)</text>
        <dbReference type="Rhea" id="RHEA:15197"/>
        <dbReference type="Rhea" id="RHEA-COMP:12418"/>
        <dbReference type="Rhea" id="RHEA-COMP:12419"/>
        <dbReference type="ChEBI" id="CHEBI:15378"/>
        <dbReference type="ChEBI" id="CHEBI:57856"/>
        <dbReference type="ChEBI" id="CHEBI:59789"/>
        <dbReference type="ChEBI" id="CHEBI:90615"/>
        <dbReference type="ChEBI" id="CHEBI:90616"/>
        <dbReference type="EC" id="2.1.1.72"/>
    </reaction>
</comment>
<evidence type="ECO:0000256" key="3">
    <source>
        <dbReference type="ARBA" id="ARBA00022679"/>
    </source>
</evidence>
<evidence type="ECO:0000256" key="5">
    <source>
        <dbReference type="ARBA" id="ARBA00022747"/>
    </source>
</evidence>
<dbReference type="GO" id="GO:0009007">
    <property type="term" value="F:site-specific DNA-methyltransferase (adenine-specific) activity"/>
    <property type="evidence" value="ECO:0007669"/>
    <property type="project" value="UniProtKB-EC"/>
</dbReference>
<comment type="caution">
    <text evidence="8">The sequence shown here is derived from an EMBL/GenBank/DDBJ whole genome shotgun (WGS) entry which is preliminary data.</text>
</comment>